<reference evidence="5 6" key="1">
    <citation type="submission" date="2024-09" db="EMBL/GenBank/DDBJ databases">
        <authorList>
            <person name="Sun Q."/>
            <person name="Mori K."/>
        </authorList>
    </citation>
    <scope>NUCLEOTIDE SEQUENCE [LARGE SCALE GENOMIC DNA]</scope>
    <source>
        <strain evidence="5 6">TBRC 2205</strain>
    </source>
</reference>
<organism evidence="5 6">
    <name type="scientific">Plantactinospora siamensis</name>
    <dbReference type="NCBI Taxonomy" id="555372"/>
    <lineage>
        <taxon>Bacteria</taxon>
        <taxon>Bacillati</taxon>
        <taxon>Actinomycetota</taxon>
        <taxon>Actinomycetes</taxon>
        <taxon>Micromonosporales</taxon>
        <taxon>Micromonosporaceae</taxon>
        <taxon>Plantactinospora</taxon>
    </lineage>
</organism>
<dbReference type="PANTHER" id="PTHR43793">
    <property type="entry name" value="FAD SYNTHASE"/>
    <property type="match status" value="1"/>
</dbReference>
<dbReference type="Proteomes" id="UP001589894">
    <property type="component" value="Unassembled WGS sequence"/>
</dbReference>
<feature type="region of interest" description="Disordered" evidence="3">
    <location>
        <begin position="1"/>
        <end position="32"/>
    </location>
</feature>
<comment type="caution">
    <text evidence="5">The sequence shown here is derived from an EMBL/GenBank/DDBJ whole genome shotgun (WGS) entry which is preliminary data.</text>
</comment>
<name>A0ABV6NQA1_9ACTN</name>
<evidence type="ECO:0000259" key="4">
    <source>
        <dbReference type="Pfam" id="PF01467"/>
    </source>
</evidence>
<dbReference type="InterPro" id="IPR004821">
    <property type="entry name" value="Cyt_trans-like"/>
</dbReference>
<sequence>MKAQFADMTSDISEQQVAGPPAQPGPASRPTVTTSGFFADASNFELRFVPDYDRISEIVAALRVLGLRVVLTSGTFDILHEGHSMYLEAARQFGDFLIVGVDSDDKVRRRKGVWRPAVPELERLRMVTHQRGVGLVTLKPADEQRWSLIKAVRPDVLVATADTYDPEQIAELEAGYCGRVEVLERMATVSTSARLRLLQLGLEKRMSQRLSERLPDLLQDVFDEIDRGEPAG</sequence>
<dbReference type="PANTHER" id="PTHR43793:SF1">
    <property type="entry name" value="FAD SYNTHASE"/>
    <property type="match status" value="1"/>
</dbReference>
<dbReference type="Pfam" id="PF01467">
    <property type="entry name" value="CTP_transf_like"/>
    <property type="match status" value="1"/>
</dbReference>
<dbReference type="NCBIfam" id="TIGR00125">
    <property type="entry name" value="cyt_tran_rel"/>
    <property type="match status" value="1"/>
</dbReference>
<keyword evidence="1" id="KW-0808">Transferase</keyword>
<evidence type="ECO:0000256" key="2">
    <source>
        <dbReference type="ARBA" id="ARBA00022695"/>
    </source>
</evidence>
<dbReference type="RefSeq" id="WP_377334904.1">
    <property type="nucleotide sequence ID" value="NZ_JBHLUE010000002.1"/>
</dbReference>
<accession>A0ABV6NQA1</accession>
<dbReference type="InterPro" id="IPR014729">
    <property type="entry name" value="Rossmann-like_a/b/a_fold"/>
</dbReference>
<dbReference type="Gene3D" id="3.40.50.620">
    <property type="entry name" value="HUPs"/>
    <property type="match status" value="1"/>
</dbReference>
<evidence type="ECO:0000256" key="3">
    <source>
        <dbReference type="SAM" id="MobiDB-lite"/>
    </source>
</evidence>
<proteinExistence type="predicted"/>
<dbReference type="GO" id="GO:0016779">
    <property type="term" value="F:nucleotidyltransferase activity"/>
    <property type="evidence" value="ECO:0007669"/>
    <property type="project" value="UniProtKB-KW"/>
</dbReference>
<feature type="domain" description="Cytidyltransferase-like" evidence="4">
    <location>
        <begin position="72"/>
        <end position="166"/>
    </location>
</feature>
<dbReference type="InterPro" id="IPR050385">
    <property type="entry name" value="Archaeal_FAD_synthase"/>
</dbReference>
<keyword evidence="2 5" id="KW-0548">Nucleotidyltransferase</keyword>
<gene>
    <name evidence="5" type="ORF">ACFFHU_01585</name>
</gene>
<evidence type="ECO:0000313" key="5">
    <source>
        <dbReference type="EMBL" id="MFC0562869.1"/>
    </source>
</evidence>
<keyword evidence="6" id="KW-1185">Reference proteome</keyword>
<evidence type="ECO:0000313" key="6">
    <source>
        <dbReference type="Proteomes" id="UP001589894"/>
    </source>
</evidence>
<protein>
    <submittedName>
        <fullName evidence="5">Adenylyltransferase/cytidyltransferase family protein</fullName>
    </submittedName>
</protein>
<dbReference type="EMBL" id="JBHLUE010000002">
    <property type="protein sequence ID" value="MFC0562869.1"/>
    <property type="molecule type" value="Genomic_DNA"/>
</dbReference>
<dbReference type="SUPFAM" id="SSF52374">
    <property type="entry name" value="Nucleotidylyl transferase"/>
    <property type="match status" value="1"/>
</dbReference>
<evidence type="ECO:0000256" key="1">
    <source>
        <dbReference type="ARBA" id="ARBA00022679"/>
    </source>
</evidence>